<protein>
    <recommendedName>
        <fullName evidence="2">DUF5723 domain-containing protein</fullName>
    </recommendedName>
</protein>
<gene>
    <name evidence="3" type="ORF">JCM21142_31099</name>
</gene>
<evidence type="ECO:0000313" key="3">
    <source>
        <dbReference type="EMBL" id="GAF02464.1"/>
    </source>
</evidence>
<feature type="domain" description="DUF5723" evidence="2">
    <location>
        <begin position="39"/>
        <end position="418"/>
    </location>
</feature>
<dbReference type="Pfam" id="PF18990">
    <property type="entry name" value="DUF5723"/>
    <property type="match status" value="1"/>
</dbReference>
<keyword evidence="4" id="KW-1185">Reference proteome</keyword>
<keyword evidence="1" id="KW-0732">Signal</keyword>
<dbReference type="eggNOG" id="COG2067">
    <property type="taxonomic scope" value="Bacteria"/>
</dbReference>
<dbReference type="OrthoDB" id="1489601at2"/>
<dbReference type="RefSeq" id="WP_044262879.1">
    <property type="nucleotide sequence ID" value="NZ_BAMD01000009.1"/>
</dbReference>
<evidence type="ECO:0000313" key="4">
    <source>
        <dbReference type="Proteomes" id="UP000019402"/>
    </source>
</evidence>
<dbReference type="AlphaFoldDB" id="W7YIV5"/>
<evidence type="ECO:0000256" key="1">
    <source>
        <dbReference type="SAM" id="SignalP"/>
    </source>
</evidence>
<dbReference type="Proteomes" id="UP000019402">
    <property type="component" value="Unassembled WGS sequence"/>
</dbReference>
<feature type="chain" id="PRO_5004904336" description="DUF5723 domain-containing protein" evidence="1">
    <location>
        <begin position="20"/>
        <end position="479"/>
    </location>
</feature>
<sequence length="479" mass="52590">MKKLLLAILLSCISAAFFAQQNNTLFLMHELPQSNIVNPAVPIDCKLFVGFPLVGSTHVNAYSSGFALSDILVSSTDDSLKVDLDGALSKMDVREMIATEIHLSLLSVGYMYKDHYFTLGINEKVNTYSTLNRNAVLLVNGGNTPFEGQRTQMDGTRVNAIHYREYALGWAREWSESFSLGVRIKFLFGKSNIYTKPAQVSLYTDAISFDTYVAGSMEGNMSLPVDVNRDADGRLDNFVKRDEVALGDYLMNKENKGYGVDLGFIYQLNDKTTLSGSLLDLGYVNWKSDAYALSSAGSMDITGEAVEEGLGNLDAVIDSLAEVLNPEVADQAYSSPLVPTIYLGISRQMNSWLQTGAVLHTEFYRNSLHSSFSLTGNGRIASHVFGSLSYTIQNGQFNNVGAGIGAQWGFIHIHALSDNIPAFFNLMDARNVNLRVGISMLLGCGGEKKSYGNDKGIRALPCVGDPYSAIKSRKKRRRR</sequence>
<comment type="caution">
    <text evidence="3">The sequence shown here is derived from an EMBL/GenBank/DDBJ whole genome shotgun (WGS) entry which is preliminary data.</text>
</comment>
<dbReference type="EMBL" id="BAMD01000009">
    <property type="protein sequence ID" value="GAF02464.1"/>
    <property type="molecule type" value="Genomic_DNA"/>
</dbReference>
<accession>W7YIV5</accession>
<feature type="signal peptide" evidence="1">
    <location>
        <begin position="1"/>
        <end position="19"/>
    </location>
</feature>
<reference evidence="3 4" key="1">
    <citation type="journal article" date="2014" name="Genome Announc.">
        <title>Draft Genome Sequence of Cytophaga fermentans JCM 21142T, a Facultative Anaerobe Isolated from Marine Mud.</title>
        <authorList>
            <person name="Starns D."/>
            <person name="Oshima K."/>
            <person name="Suda W."/>
            <person name="Iino T."/>
            <person name="Yuki M."/>
            <person name="Inoue J."/>
            <person name="Kitamura K."/>
            <person name="Iida T."/>
            <person name="Darby A."/>
            <person name="Hattori M."/>
            <person name="Ohkuma M."/>
        </authorList>
    </citation>
    <scope>NUCLEOTIDE SEQUENCE [LARGE SCALE GENOMIC DNA]</scope>
    <source>
        <strain evidence="3 4">JCM 21142</strain>
    </source>
</reference>
<name>W7YIV5_9BACT</name>
<dbReference type="STRING" id="869213.GCA_000517085_03401"/>
<evidence type="ECO:0000259" key="2">
    <source>
        <dbReference type="Pfam" id="PF18990"/>
    </source>
</evidence>
<organism evidence="3 4">
    <name type="scientific">Saccharicrinis fermentans DSM 9555 = JCM 21142</name>
    <dbReference type="NCBI Taxonomy" id="869213"/>
    <lineage>
        <taxon>Bacteria</taxon>
        <taxon>Pseudomonadati</taxon>
        <taxon>Bacteroidota</taxon>
        <taxon>Bacteroidia</taxon>
        <taxon>Marinilabiliales</taxon>
        <taxon>Marinilabiliaceae</taxon>
        <taxon>Saccharicrinis</taxon>
    </lineage>
</organism>
<proteinExistence type="predicted"/>
<dbReference type="InterPro" id="IPR043781">
    <property type="entry name" value="DUF5723"/>
</dbReference>